<name>A0A9X0C4Z4_9EURO</name>
<feature type="compositionally biased region" description="Low complexity" evidence="1">
    <location>
        <begin position="73"/>
        <end position="88"/>
    </location>
</feature>
<dbReference type="AlphaFoldDB" id="A0A9X0C4Z4"/>
<feature type="region of interest" description="Disordered" evidence="1">
    <location>
        <begin position="1"/>
        <end position="47"/>
    </location>
</feature>
<evidence type="ECO:0000313" key="2">
    <source>
        <dbReference type="EMBL" id="KAJ5501891.1"/>
    </source>
</evidence>
<reference evidence="2" key="1">
    <citation type="submission" date="2022-12" db="EMBL/GenBank/DDBJ databases">
        <authorList>
            <person name="Petersen C."/>
        </authorList>
    </citation>
    <scope>NUCLEOTIDE SEQUENCE</scope>
    <source>
        <strain evidence="2">IBT 29495</strain>
    </source>
</reference>
<comment type="caution">
    <text evidence="2">The sequence shown here is derived from an EMBL/GenBank/DDBJ whole genome shotgun (WGS) entry which is preliminary data.</text>
</comment>
<evidence type="ECO:0000256" key="1">
    <source>
        <dbReference type="SAM" id="MobiDB-lite"/>
    </source>
</evidence>
<accession>A0A9X0C4Z4</accession>
<protein>
    <submittedName>
        <fullName evidence="2">Uncharacterized protein</fullName>
    </submittedName>
</protein>
<organism evidence="2 3">
    <name type="scientific">Penicillium fimorum</name>
    <dbReference type="NCBI Taxonomy" id="1882269"/>
    <lineage>
        <taxon>Eukaryota</taxon>
        <taxon>Fungi</taxon>
        <taxon>Dikarya</taxon>
        <taxon>Ascomycota</taxon>
        <taxon>Pezizomycotina</taxon>
        <taxon>Eurotiomycetes</taxon>
        <taxon>Eurotiomycetidae</taxon>
        <taxon>Eurotiales</taxon>
        <taxon>Aspergillaceae</taxon>
        <taxon>Penicillium</taxon>
    </lineage>
</organism>
<keyword evidence="3" id="KW-1185">Reference proteome</keyword>
<gene>
    <name evidence="2" type="ORF">N7463_004765</name>
</gene>
<proteinExistence type="predicted"/>
<evidence type="ECO:0000313" key="3">
    <source>
        <dbReference type="Proteomes" id="UP001149954"/>
    </source>
</evidence>
<dbReference type="Proteomes" id="UP001149954">
    <property type="component" value="Unassembled WGS sequence"/>
</dbReference>
<feature type="region of interest" description="Disordered" evidence="1">
    <location>
        <begin position="61"/>
        <end position="146"/>
    </location>
</feature>
<feature type="compositionally biased region" description="Polar residues" evidence="1">
    <location>
        <begin position="14"/>
        <end position="27"/>
    </location>
</feature>
<reference evidence="2" key="2">
    <citation type="journal article" date="2023" name="IMA Fungus">
        <title>Comparative genomic study of the Penicillium genus elucidates a diverse pangenome and 15 lateral gene transfer events.</title>
        <authorList>
            <person name="Petersen C."/>
            <person name="Sorensen T."/>
            <person name="Nielsen M.R."/>
            <person name="Sondergaard T.E."/>
            <person name="Sorensen J.L."/>
            <person name="Fitzpatrick D.A."/>
            <person name="Frisvad J.C."/>
            <person name="Nielsen K.L."/>
        </authorList>
    </citation>
    <scope>NUCLEOTIDE SEQUENCE</scope>
    <source>
        <strain evidence="2">IBT 29495</strain>
    </source>
</reference>
<dbReference type="EMBL" id="JAPWDS010000003">
    <property type="protein sequence ID" value="KAJ5501891.1"/>
    <property type="molecule type" value="Genomic_DNA"/>
</dbReference>
<dbReference type="OrthoDB" id="10599924at2759"/>
<sequence>MDHTSRDLFPALVTQLSRETSGTPSIQESDDSLNARANESPTAAGFVDPAASVHLTIYRDNEAASSVPNPQIPSGSEYEASSSPSSPEAPRRNTRSRRITDQAPSTPVRPTQVRIFLGETSQEHLPAASPTVSSGNTPAFIITRNR</sequence>